<evidence type="ECO:0000256" key="3">
    <source>
        <dbReference type="ARBA" id="ARBA00012700"/>
    </source>
</evidence>
<keyword evidence="6" id="KW-0808">Transferase</keyword>
<evidence type="ECO:0000313" key="16">
    <source>
        <dbReference type="Proteomes" id="UP001470230"/>
    </source>
</evidence>
<evidence type="ECO:0000256" key="11">
    <source>
        <dbReference type="ARBA" id="ARBA00042436"/>
    </source>
</evidence>
<evidence type="ECO:0000256" key="8">
    <source>
        <dbReference type="ARBA" id="ARBA00022842"/>
    </source>
</evidence>
<evidence type="ECO:0000256" key="1">
    <source>
        <dbReference type="ARBA" id="ARBA00001946"/>
    </source>
</evidence>
<dbReference type="Pfam" id="PF01239">
    <property type="entry name" value="PPTA"/>
    <property type="match status" value="2"/>
</dbReference>
<keyword evidence="7" id="KW-0677">Repeat</keyword>
<feature type="compositionally biased region" description="Basic and acidic residues" evidence="14">
    <location>
        <begin position="1"/>
        <end position="20"/>
    </location>
</feature>
<dbReference type="Gene3D" id="1.25.40.120">
    <property type="entry name" value="Protein prenylyltransferase"/>
    <property type="match status" value="1"/>
</dbReference>
<evidence type="ECO:0000256" key="7">
    <source>
        <dbReference type="ARBA" id="ARBA00022737"/>
    </source>
</evidence>
<sequence>MSKEKQNKLYRDDPDFKDLKPAPLPQTKGDPFFINYSDEIVDLFGYFFALLEKDEISERGIKVAERIIEKFTSHYTAWWYKYHILETLPYDFKRETEFINKILVENPKSYQAWHYMQWLVDKSPEFHDQIPFLKSTFIIDEKNFHAWSFSIWYAERWNQYNEVYLLALHQIKIDMRNNSAWNTRRTIGEKLNVDIEKEFNDVEDSLLQIGKNESACNFAMSLVDKKVELKDRLKSLANKMIEMKPDNFYAYRLLLYVANTDNDTSEIHHICDELIKLDTIRAPYYSLLKAGKIKFQ</sequence>
<evidence type="ECO:0000256" key="5">
    <source>
        <dbReference type="ARBA" id="ARBA00022602"/>
    </source>
</evidence>
<protein>
    <recommendedName>
        <fullName evidence="9">Protein farnesyltransferase/geranylgeranyltransferase type-1 subunit alpha</fullName>
        <ecNumber evidence="4">2.5.1.58</ecNumber>
        <ecNumber evidence="3">2.5.1.59</ecNumber>
    </recommendedName>
    <alternativeName>
        <fullName evidence="12">CAAX farnesyltransferase subunit alpha</fullName>
    </alternativeName>
    <alternativeName>
        <fullName evidence="11">FTase-alpha</fullName>
    </alternativeName>
    <alternativeName>
        <fullName evidence="10">Ras proteins prenyltransferase subunit alpha</fullName>
    </alternativeName>
    <alternativeName>
        <fullName evidence="13">Type I protein geranyl-geranyltransferase subunit alpha</fullName>
    </alternativeName>
</protein>
<reference evidence="15 16" key="1">
    <citation type="submission" date="2024-04" db="EMBL/GenBank/DDBJ databases">
        <title>Tritrichomonas musculus Genome.</title>
        <authorList>
            <person name="Alves-Ferreira E."/>
            <person name="Grigg M."/>
            <person name="Lorenzi H."/>
            <person name="Galac M."/>
        </authorList>
    </citation>
    <scope>NUCLEOTIDE SEQUENCE [LARGE SCALE GENOMIC DNA]</scope>
    <source>
        <strain evidence="15 16">EAF2021</strain>
    </source>
</reference>
<dbReference type="EC" id="2.5.1.58" evidence="4"/>
<evidence type="ECO:0000256" key="10">
    <source>
        <dbReference type="ARBA" id="ARBA00041392"/>
    </source>
</evidence>
<dbReference type="EC" id="2.5.1.59" evidence="3"/>
<dbReference type="PROSITE" id="PS51147">
    <property type="entry name" value="PFTA"/>
    <property type="match status" value="1"/>
</dbReference>
<evidence type="ECO:0000256" key="6">
    <source>
        <dbReference type="ARBA" id="ARBA00022679"/>
    </source>
</evidence>
<evidence type="ECO:0000256" key="13">
    <source>
        <dbReference type="ARBA" id="ARBA00043219"/>
    </source>
</evidence>
<dbReference type="SUPFAM" id="SSF48439">
    <property type="entry name" value="Protein prenylyltransferase"/>
    <property type="match status" value="1"/>
</dbReference>
<evidence type="ECO:0000256" key="14">
    <source>
        <dbReference type="SAM" id="MobiDB-lite"/>
    </source>
</evidence>
<accession>A0ABR2L6P0</accession>
<dbReference type="InterPro" id="IPR002088">
    <property type="entry name" value="Prenyl_trans_a"/>
</dbReference>
<name>A0ABR2L6P0_9EUKA</name>
<comment type="cofactor">
    <cofactor evidence="1">
        <name>Mg(2+)</name>
        <dbReference type="ChEBI" id="CHEBI:18420"/>
    </cofactor>
</comment>
<keyword evidence="8" id="KW-0460">Magnesium</keyword>
<evidence type="ECO:0000256" key="4">
    <source>
        <dbReference type="ARBA" id="ARBA00012702"/>
    </source>
</evidence>
<evidence type="ECO:0000256" key="9">
    <source>
        <dbReference type="ARBA" id="ARBA00040965"/>
    </source>
</evidence>
<dbReference type="PANTHER" id="PTHR11129:SF1">
    <property type="entry name" value="PROTEIN FARNESYLTRANSFERASE_GERANYLGERANYLTRANSFERASE TYPE-1 SUBUNIT ALPHA"/>
    <property type="match status" value="1"/>
</dbReference>
<keyword evidence="16" id="KW-1185">Reference proteome</keyword>
<dbReference type="PANTHER" id="PTHR11129">
    <property type="entry name" value="PROTEIN FARNESYLTRANSFERASE ALPHA SUBUNIT/RAB GERANYLGERANYL TRANSFERASE ALPHA SUBUNIT"/>
    <property type="match status" value="1"/>
</dbReference>
<organism evidence="15 16">
    <name type="scientific">Tritrichomonas musculus</name>
    <dbReference type="NCBI Taxonomy" id="1915356"/>
    <lineage>
        <taxon>Eukaryota</taxon>
        <taxon>Metamonada</taxon>
        <taxon>Parabasalia</taxon>
        <taxon>Tritrichomonadida</taxon>
        <taxon>Tritrichomonadidae</taxon>
        <taxon>Tritrichomonas</taxon>
    </lineage>
</organism>
<dbReference type="Proteomes" id="UP001470230">
    <property type="component" value="Unassembled WGS sequence"/>
</dbReference>
<gene>
    <name evidence="15" type="ORF">M9Y10_001316</name>
</gene>
<comment type="caution">
    <text evidence="15">The sequence shown here is derived from an EMBL/GenBank/DDBJ whole genome shotgun (WGS) entry which is preliminary data.</text>
</comment>
<dbReference type="EMBL" id="JAPFFF010000001">
    <property type="protein sequence ID" value="KAK8899020.1"/>
    <property type="molecule type" value="Genomic_DNA"/>
</dbReference>
<proteinExistence type="inferred from homology"/>
<evidence type="ECO:0000256" key="12">
    <source>
        <dbReference type="ARBA" id="ARBA00043086"/>
    </source>
</evidence>
<comment type="similarity">
    <text evidence="2">Belongs to the protein prenyltransferase subunit alpha family.</text>
</comment>
<feature type="region of interest" description="Disordered" evidence="14">
    <location>
        <begin position="1"/>
        <end position="23"/>
    </location>
</feature>
<keyword evidence="5" id="KW-0637">Prenyltransferase</keyword>
<evidence type="ECO:0000256" key="2">
    <source>
        <dbReference type="ARBA" id="ARBA00006734"/>
    </source>
</evidence>
<evidence type="ECO:0000313" key="15">
    <source>
        <dbReference type="EMBL" id="KAK8899020.1"/>
    </source>
</evidence>